<protein>
    <submittedName>
        <fullName evidence="2">Uncharacterized protein</fullName>
    </submittedName>
</protein>
<evidence type="ECO:0000313" key="3">
    <source>
        <dbReference type="Proteomes" id="UP000676917"/>
    </source>
</evidence>
<gene>
    <name evidence="2" type="ORF">J43TS3_31840</name>
</gene>
<proteinExistence type="predicted"/>
<reference evidence="2" key="1">
    <citation type="submission" date="2021-03" db="EMBL/GenBank/DDBJ databases">
        <title>Antimicrobial resistance genes in bacteria isolated from Japanese honey, and their potential for conferring macrolide and lincosamide resistance in the American foulbrood pathogen Paenibacillus larvae.</title>
        <authorList>
            <person name="Okamoto M."/>
            <person name="Kumagai M."/>
            <person name="Kanamori H."/>
            <person name="Takamatsu D."/>
        </authorList>
    </citation>
    <scope>NUCLEOTIDE SEQUENCE</scope>
    <source>
        <strain evidence="2">J43TS3</strain>
    </source>
</reference>
<keyword evidence="1" id="KW-0472">Membrane</keyword>
<dbReference type="EMBL" id="BORP01000007">
    <property type="protein sequence ID" value="GIO28573.1"/>
    <property type="molecule type" value="Genomic_DNA"/>
</dbReference>
<dbReference type="InterPro" id="IPR025441">
    <property type="entry name" value="DUF4181"/>
</dbReference>
<sequence>MSAGNFVILCGLRTFMEYKYDREKKEYIIDFIWGIGAIVLFVGILFSSINTTSFAEVANDITSLNPNSIKQVEIRNNAWNEEAKNVWDKIIEKRNIIIEDRQLINRLFVELSTMEFRKSTDFNSNLDNYYYLHFQNSDARTITIYDKYISLDSDYYKIVGENRLYKLLDSHDLDWDYPGESKE</sequence>
<keyword evidence="3" id="KW-1185">Reference proteome</keyword>
<dbReference type="Proteomes" id="UP000676917">
    <property type="component" value="Unassembled WGS sequence"/>
</dbReference>
<dbReference type="Pfam" id="PF13789">
    <property type="entry name" value="DUF4181"/>
    <property type="match status" value="1"/>
</dbReference>
<comment type="caution">
    <text evidence="2">The sequence shown here is derived from an EMBL/GenBank/DDBJ whole genome shotgun (WGS) entry which is preliminary data.</text>
</comment>
<accession>A0A920C8D1</accession>
<evidence type="ECO:0000256" key="1">
    <source>
        <dbReference type="SAM" id="Phobius"/>
    </source>
</evidence>
<keyword evidence="1" id="KW-0812">Transmembrane</keyword>
<feature type="transmembrane region" description="Helical" evidence="1">
    <location>
        <begin position="27"/>
        <end position="46"/>
    </location>
</feature>
<name>A0A920C8D1_9BACI</name>
<keyword evidence="1" id="KW-1133">Transmembrane helix</keyword>
<evidence type="ECO:0000313" key="2">
    <source>
        <dbReference type="EMBL" id="GIO28573.1"/>
    </source>
</evidence>
<dbReference type="AlphaFoldDB" id="A0A920C8D1"/>
<organism evidence="2 3">
    <name type="scientific">Ornithinibacillus bavariensis</name>
    <dbReference type="NCBI Taxonomy" id="545502"/>
    <lineage>
        <taxon>Bacteria</taxon>
        <taxon>Bacillati</taxon>
        <taxon>Bacillota</taxon>
        <taxon>Bacilli</taxon>
        <taxon>Bacillales</taxon>
        <taxon>Bacillaceae</taxon>
        <taxon>Ornithinibacillus</taxon>
    </lineage>
</organism>